<feature type="compositionally biased region" description="Low complexity" evidence="1">
    <location>
        <begin position="15"/>
        <end position="27"/>
    </location>
</feature>
<feature type="compositionally biased region" description="Polar residues" evidence="1">
    <location>
        <begin position="1"/>
        <end position="14"/>
    </location>
</feature>
<dbReference type="PANTHER" id="PTHR32285">
    <property type="entry name" value="PROTEIN TRICHOME BIREFRINGENCE-LIKE 9-RELATED"/>
    <property type="match status" value="1"/>
</dbReference>
<evidence type="ECO:0000259" key="2">
    <source>
        <dbReference type="Pfam" id="PF14416"/>
    </source>
</evidence>
<feature type="region of interest" description="Disordered" evidence="1">
    <location>
        <begin position="1"/>
        <end position="45"/>
    </location>
</feature>
<comment type="caution">
    <text evidence="3">The sequence shown here is derived from an EMBL/GenBank/DDBJ whole genome shotgun (WGS) entry which is preliminary data.</text>
</comment>
<dbReference type="Pfam" id="PF14416">
    <property type="entry name" value="PMR5N"/>
    <property type="match status" value="1"/>
</dbReference>
<reference evidence="3 4" key="1">
    <citation type="journal article" date="2024" name="G3 (Bethesda)">
        <title>Genome assembly of Hibiscus sabdariffa L. provides insights into metabolisms of medicinal natural products.</title>
        <authorList>
            <person name="Kim T."/>
        </authorList>
    </citation>
    <scope>NUCLEOTIDE SEQUENCE [LARGE SCALE GENOMIC DNA]</scope>
    <source>
        <strain evidence="3">TK-2024</strain>
        <tissue evidence="3">Old leaves</tissue>
    </source>
</reference>
<proteinExistence type="predicted"/>
<dbReference type="InterPro" id="IPR029962">
    <property type="entry name" value="TBL"/>
</dbReference>
<feature type="domain" description="Trichome birefringence-like N-terminal" evidence="2">
    <location>
        <begin position="80"/>
        <end position="131"/>
    </location>
</feature>
<accession>A0ABR2TWZ4</accession>
<dbReference type="PANTHER" id="PTHR32285:SF22">
    <property type="entry name" value="PROTEIN TRICHOME BIREFRINGENCE"/>
    <property type="match status" value="1"/>
</dbReference>
<name>A0ABR2TWZ4_9ROSI</name>
<evidence type="ECO:0000313" key="3">
    <source>
        <dbReference type="EMBL" id="KAK9041980.1"/>
    </source>
</evidence>
<dbReference type="EMBL" id="JBBPBN010000004">
    <property type="protein sequence ID" value="KAK9041980.1"/>
    <property type="molecule type" value="Genomic_DNA"/>
</dbReference>
<keyword evidence="4" id="KW-1185">Reference proteome</keyword>
<gene>
    <name evidence="3" type="ORF">V6N11_017064</name>
</gene>
<protein>
    <recommendedName>
        <fullName evidence="2">Trichome birefringence-like N-terminal domain-containing protein</fullName>
    </recommendedName>
</protein>
<evidence type="ECO:0000313" key="4">
    <source>
        <dbReference type="Proteomes" id="UP001396334"/>
    </source>
</evidence>
<sequence>MSFQPLKTNKNNTQNSFSPVNPPNSSNRGEKNQVSEANRSTTVTENATVVANPSTISLAKSSWRALSNKGVDTLVESLMNCGLFDGKWVKDKSYPLYKPGSCSFVDHQFSCFTNGSRDEGYLKCKWKPKGCTQN</sequence>
<organism evidence="3 4">
    <name type="scientific">Hibiscus sabdariffa</name>
    <name type="common">roselle</name>
    <dbReference type="NCBI Taxonomy" id="183260"/>
    <lineage>
        <taxon>Eukaryota</taxon>
        <taxon>Viridiplantae</taxon>
        <taxon>Streptophyta</taxon>
        <taxon>Embryophyta</taxon>
        <taxon>Tracheophyta</taxon>
        <taxon>Spermatophyta</taxon>
        <taxon>Magnoliopsida</taxon>
        <taxon>eudicotyledons</taxon>
        <taxon>Gunneridae</taxon>
        <taxon>Pentapetalae</taxon>
        <taxon>rosids</taxon>
        <taxon>malvids</taxon>
        <taxon>Malvales</taxon>
        <taxon>Malvaceae</taxon>
        <taxon>Malvoideae</taxon>
        <taxon>Hibiscus</taxon>
    </lineage>
</organism>
<evidence type="ECO:0000256" key="1">
    <source>
        <dbReference type="SAM" id="MobiDB-lite"/>
    </source>
</evidence>
<dbReference type="Proteomes" id="UP001396334">
    <property type="component" value="Unassembled WGS sequence"/>
</dbReference>
<dbReference type="InterPro" id="IPR025846">
    <property type="entry name" value="TBL_N"/>
</dbReference>